<protein>
    <submittedName>
        <fullName evidence="2">Zinc finger MYM-type protein 1</fullName>
    </submittedName>
</protein>
<evidence type="ECO:0000259" key="1">
    <source>
        <dbReference type="Pfam" id="PF14291"/>
    </source>
</evidence>
<dbReference type="InterPro" id="IPR025398">
    <property type="entry name" value="DUF4371"/>
</dbReference>
<dbReference type="PANTHER" id="PTHR45749:SF21">
    <property type="entry name" value="DUF4371 DOMAIN-CONTAINING PROTEIN"/>
    <property type="match status" value="1"/>
</dbReference>
<sequence>MRGKEDKARGIPIKKPQSIFASDLPSTSIMKKLNRVKAFKRVNFEEIKIHKMVTDHFKQYQLLKNFGKRLLKMDLSYHNSLQYHKTSLLKAEMFLNIFVKNVPSIIDTLDNDRTEQIKLNRLKLTPIIECIILCGRQELALCGHRNTGSINFNDASNSNDSNEGNFRAILKYKAKDLDYLKEHFESDSRNKYISPRIQNEIITICGDIILHKLIKMVNESECFSVLADETSDVSNKEQLALCVRYINGTEQNAKL</sequence>
<dbReference type="AlphaFoldDB" id="A0A2H8TMP5"/>
<dbReference type="PANTHER" id="PTHR45749">
    <property type="match status" value="1"/>
</dbReference>
<organism evidence="2">
    <name type="scientific">Melanaphis sacchari</name>
    <dbReference type="NCBI Taxonomy" id="742174"/>
    <lineage>
        <taxon>Eukaryota</taxon>
        <taxon>Metazoa</taxon>
        <taxon>Ecdysozoa</taxon>
        <taxon>Arthropoda</taxon>
        <taxon>Hexapoda</taxon>
        <taxon>Insecta</taxon>
        <taxon>Pterygota</taxon>
        <taxon>Neoptera</taxon>
        <taxon>Paraneoptera</taxon>
        <taxon>Hemiptera</taxon>
        <taxon>Sternorrhyncha</taxon>
        <taxon>Aphidomorpha</taxon>
        <taxon>Aphidoidea</taxon>
        <taxon>Aphididae</taxon>
        <taxon>Aphidini</taxon>
        <taxon>Melanaphis</taxon>
    </lineage>
</organism>
<dbReference type="OrthoDB" id="6614843at2759"/>
<evidence type="ECO:0000313" key="2">
    <source>
        <dbReference type="EMBL" id="MBW15433.1"/>
    </source>
</evidence>
<dbReference type="EMBL" id="GFXV01003628">
    <property type="protein sequence ID" value="MBW15433.1"/>
    <property type="molecule type" value="Transcribed_RNA"/>
</dbReference>
<name>A0A2H8TMP5_9HEMI</name>
<gene>
    <name evidence="2" type="primary">ZMYM1_7</name>
</gene>
<reference evidence="2" key="1">
    <citation type="submission" date="2017-10" db="EMBL/GenBank/DDBJ databases">
        <title>Transcriptome Assembly of Sugarcane Aphid Adults.</title>
        <authorList>
            <person name="Scully E.D."/>
            <person name="Palmer N.A."/>
            <person name="Geib S.M."/>
            <person name="Sarath G."/>
            <person name="Sattler S.E."/>
        </authorList>
    </citation>
    <scope>NUCLEOTIDE SEQUENCE</scope>
    <source>
        <tissue evidence="2">Whole body</tissue>
    </source>
</reference>
<accession>A0A2H8TMP5</accession>
<dbReference type="Pfam" id="PF14291">
    <property type="entry name" value="DUF4371"/>
    <property type="match status" value="1"/>
</dbReference>
<proteinExistence type="predicted"/>
<feature type="domain" description="DUF4371" evidence="1">
    <location>
        <begin position="151"/>
        <end position="247"/>
    </location>
</feature>